<dbReference type="NCBIfam" id="TIGR03361">
    <property type="entry name" value="VI_Rhs_Vgr"/>
    <property type="match status" value="1"/>
</dbReference>
<dbReference type="SUPFAM" id="SSF69255">
    <property type="entry name" value="gp5 N-terminal domain-like"/>
    <property type="match status" value="1"/>
</dbReference>
<dbReference type="NCBIfam" id="TIGR01646">
    <property type="entry name" value="vgr_GE"/>
    <property type="match status" value="1"/>
</dbReference>
<comment type="similarity">
    <text evidence="1">Belongs to the VgrG protein family.</text>
</comment>
<dbReference type="Gene3D" id="2.40.50.230">
    <property type="entry name" value="Gp5 N-terminal domain"/>
    <property type="match status" value="1"/>
</dbReference>
<accession>A0ABW7FS05</accession>
<comment type="caution">
    <text evidence="6">The sequence shown here is derived from an EMBL/GenBank/DDBJ whole genome shotgun (WGS) entry which is preliminary data.</text>
</comment>
<evidence type="ECO:0000259" key="5">
    <source>
        <dbReference type="Pfam" id="PF13296"/>
    </source>
</evidence>
<feature type="domain" description="Putative type VI secretion system Rhs element associated Vgr" evidence="5">
    <location>
        <begin position="561"/>
        <end position="663"/>
    </location>
</feature>
<dbReference type="InterPro" id="IPR037026">
    <property type="entry name" value="Vgr_OB-fold_dom_sf"/>
</dbReference>
<dbReference type="Gene3D" id="4.10.220.110">
    <property type="match status" value="1"/>
</dbReference>
<name>A0ABW7FS05_9BURK</name>
<dbReference type="Gene3D" id="2.30.110.50">
    <property type="match status" value="1"/>
</dbReference>
<dbReference type="InterPro" id="IPR006533">
    <property type="entry name" value="T6SS_Vgr_RhsGE"/>
</dbReference>
<dbReference type="EMBL" id="JBIGHZ010000001">
    <property type="protein sequence ID" value="MFG6447109.1"/>
    <property type="molecule type" value="Genomic_DNA"/>
</dbReference>
<dbReference type="Gene3D" id="3.55.50.10">
    <property type="entry name" value="Baseplate protein-like domains"/>
    <property type="match status" value="1"/>
</dbReference>
<dbReference type="Pfam" id="PF10106">
    <property type="entry name" value="DUF2345"/>
    <property type="match status" value="1"/>
</dbReference>
<organism evidence="6 7">
    <name type="scientific">Roseateles rivi</name>
    <dbReference type="NCBI Taxonomy" id="3299028"/>
    <lineage>
        <taxon>Bacteria</taxon>
        <taxon>Pseudomonadati</taxon>
        <taxon>Pseudomonadota</taxon>
        <taxon>Betaproteobacteria</taxon>
        <taxon>Burkholderiales</taxon>
        <taxon>Sphaerotilaceae</taxon>
        <taxon>Roseateles</taxon>
    </lineage>
</organism>
<keyword evidence="7" id="KW-1185">Reference proteome</keyword>
<evidence type="ECO:0000256" key="1">
    <source>
        <dbReference type="ARBA" id="ARBA00005558"/>
    </source>
</evidence>
<dbReference type="RefSeq" id="WP_394458482.1">
    <property type="nucleotide sequence ID" value="NZ_JBIGHZ010000001.1"/>
</dbReference>
<dbReference type="InterPro" id="IPR018769">
    <property type="entry name" value="VgrG2_DUF2345"/>
</dbReference>
<dbReference type="InterPro" id="IPR028244">
    <property type="entry name" value="T6SS_Rhs_Vgr_dom"/>
</dbReference>
<feature type="domain" description="DUF2345" evidence="4">
    <location>
        <begin position="698"/>
        <end position="857"/>
    </location>
</feature>
<dbReference type="Pfam" id="PF13296">
    <property type="entry name" value="T6SS_Vgr"/>
    <property type="match status" value="1"/>
</dbReference>
<sequence length="933" mass="99571">MTAALDILHAAFTGGMEQGTRLLRVHTPLGPDTLLAELLELHEAVVPAPDLRPQAGFHATLYALSTNAHFSLKSLLGQAVLVELGLADGSRRVWHAHVAEAALVGADGGLARYRLALRPWLALLALQQQSRVFLDLSVPQILDEVFAAYAGQGRLVPQWRWALQDAAVYPARSLCIQYQESDLDFVLRLMREEGLVCWWEHQGQPLDGQFGQHTLVIGDHNGAFTQDLGPVRYTQAGAGLTQDSLTRWRRRAAVAPARVDLASADYRARSLRPVSQATQQAALPELAVVDVPGQYAYPDPAQGQRLALRQVQALEAWAEQVQAQGTLRQAAAGAVLTLTEHPVHDGRNAQRDRFVILAAQHRARSNFSADTQALLQRLGPLPAEDASTGLAADTQYQVQLQLQRHTLAVRPQQLDARGVLDVRMRLRPRIHGVQTAHVVGTGGPVHSDRDQRVRLRFVWQRDDAATPWVRVAQSLAGANWGSAFTPRVGQEVLVGFVGADIDRPVVLGALYNGRGQADAAGNTVCGAAGLGSAPAWFTGNGHAAALSGIKTQELTTSAQGQGGANQLVLDDSEDANRIELSSSTLDTRLQLGQLRQQQDNQRLRERGHGLELSTQGWGALRAASGLLLTAQLGAARSAQMQAQDAAQQLQQAQNLLITLARSAQQHKAGLPGEPAPEKLGAAQALQASADSISSSNQGGGSVAAWTRPELVLSAAQGVGQHCVRNQIWSAGAQMVLTAQQDVNLLAQGNLSVAARAGLVLYSYGKATNADKPNQETGLKLHAASGSVNVQAQSGALKVAADKALDVASTQALVRVAAPERLLLAAAGAAIEIKGGNITLKAPGQVNFKAGMKELTSGGGARAERLSLKKAGKVYDEQFVLRDKQSGEPLCNYKYRIEDAGGTVLARGFTDAQGRTQRVYTSSAVAISLFRDDE</sequence>
<dbReference type="InterPro" id="IPR006531">
    <property type="entry name" value="Gp5/Vgr_OB"/>
</dbReference>
<protein>
    <submittedName>
        <fullName evidence="6">Type VI secretion system Vgr family protein</fullName>
    </submittedName>
</protein>
<evidence type="ECO:0000259" key="3">
    <source>
        <dbReference type="Pfam" id="PF04717"/>
    </source>
</evidence>
<evidence type="ECO:0000259" key="4">
    <source>
        <dbReference type="Pfam" id="PF10106"/>
    </source>
</evidence>
<evidence type="ECO:0000256" key="2">
    <source>
        <dbReference type="SAM" id="Coils"/>
    </source>
</evidence>
<evidence type="ECO:0000313" key="7">
    <source>
        <dbReference type="Proteomes" id="UP001606099"/>
    </source>
</evidence>
<dbReference type="Proteomes" id="UP001606099">
    <property type="component" value="Unassembled WGS sequence"/>
</dbReference>
<dbReference type="SUPFAM" id="SSF69279">
    <property type="entry name" value="Phage tail proteins"/>
    <property type="match status" value="2"/>
</dbReference>
<dbReference type="InterPro" id="IPR017847">
    <property type="entry name" value="T6SS_RhsGE_Vgr_subset"/>
</dbReference>
<reference evidence="6 7" key="1">
    <citation type="submission" date="2024-08" db="EMBL/GenBank/DDBJ databases">
        <authorList>
            <person name="Lu H."/>
        </authorList>
    </citation>
    <scope>NUCLEOTIDE SEQUENCE [LARGE SCALE GENOMIC DNA]</scope>
    <source>
        <strain evidence="6 7">BYS180W</strain>
    </source>
</reference>
<dbReference type="Pfam" id="PF05954">
    <property type="entry name" value="Phage_GPD"/>
    <property type="match status" value="1"/>
</dbReference>
<gene>
    <name evidence="6" type="ORF">ACG0Z6_02500</name>
</gene>
<evidence type="ECO:0000313" key="6">
    <source>
        <dbReference type="EMBL" id="MFG6447109.1"/>
    </source>
</evidence>
<feature type="domain" description="Gp5/Type VI secretion system Vgr protein OB-fold" evidence="3">
    <location>
        <begin position="447"/>
        <end position="511"/>
    </location>
</feature>
<dbReference type="Pfam" id="PF04717">
    <property type="entry name" value="Phage_base_V"/>
    <property type="match status" value="1"/>
</dbReference>
<feature type="coiled-coil region" evidence="2">
    <location>
        <begin position="635"/>
        <end position="662"/>
    </location>
</feature>
<proteinExistence type="inferred from homology"/>
<keyword evidence="2" id="KW-0175">Coiled coil</keyword>